<proteinExistence type="predicted"/>
<name>A0A2B4S4P2_STYPI</name>
<dbReference type="Gene3D" id="3.10.10.10">
    <property type="entry name" value="HIV Type 1 Reverse Transcriptase, subunit A, domain 1"/>
    <property type="match status" value="1"/>
</dbReference>
<dbReference type="InterPro" id="IPR043502">
    <property type="entry name" value="DNA/RNA_pol_sf"/>
</dbReference>
<evidence type="ECO:0000259" key="1">
    <source>
        <dbReference type="PROSITE" id="PS50994"/>
    </source>
</evidence>
<reference evidence="4" key="1">
    <citation type="journal article" date="2017" name="bioRxiv">
        <title>Comparative analysis of the genomes of Stylophora pistillata and Acropora digitifera provides evidence for extensive differences between species of corals.</title>
        <authorList>
            <person name="Voolstra C.R."/>
            <person name="Li Y."/>
            <person name="Liew Y.J."/>
            <person name="Baumgarten S."/>
            <person name="Zoccola D."/>
            <person name="Flot J.-F."/>
            <person name="Tambutte S."/>
            <person name="Allemand D."/>
            <person name="Aranda M."/>
        </authorList>
    </citation>
    <scope>NUCLEOTIDE SEQUENCE [LARGE SCALE GENOMIC DNA]</scope>
</reference>
<dbReference type="InterPro" id="IPR001650">
    <property type="entry name" value="Helicase_C-like"/>
</dbReference>
<dbReference type="InterPro" id="IPR036397">
    <property type="entry name" value="RNaseH_sf"/>
</dbReference>
<dbReference type="CDD" id="cd01647">
    <property type="entry name" value="RT_LTR"/>
    <property type="match status" value="1"/>
</dbReference>
<protein>
    <submittedName>
        <fullName evidence="3">Retrovirus-related Pol polyprotein from transposon 17.6</fullName>
    </submittedName>
</protein>
<evidence type="ECO:0000313" key="3">
    <source>
        <dbReference type="EMBL" id="PFX23528.1"/>
    </source>
</evidence>
<dbReference type="SUPFAM" id="SSF52540">
    <property type="entry name" value="P-loop containing nucleoside triphosphate hydrolases"/>
    <property type="match status" value="1"/>
</dbReference>
<feature type="domain" description="Helicase C-terminal" evidence="2">
    <location>
        <begin position="887"/>
        <end position="1062"/>
    </location>
</feature>
<dbReference type="InterPro" id="IPR041577">
    <property type="entry name" value="RT_RNaseH_2"/>
</dbReference>
<dbReference type="Gene3D" id="3.30.70.270">
    <property type="match status" value="1"/>
</dbReference>
<dbReference type="InterPro" id="IPR041588">
    <property type="entry name" value="Integrase_H2C2"/>
</dbReference>
<dbReference type="Pfam" id="PF00271">
    <property type="entry name" value="Helicase_C"/>
    <property type="match status" value="1"/>
</dbReference>
<dbReference type="InterPro" id="IPR001584">
    <property type="entry name" value="Integrase_cat-core"/>
</dbReference>
<dbReference type="Pfam" id="PF17921">
    <property type="entry name" value="Integrase_H2C2"/>
    <property type="match status" value="1"/>
</dbReference>
<dbReference type="Gene3D" id="3.30.420.10">
    <property type="entry name" value="Ribonuclease H-like superfamily/Ribonuclease H"/>
    <property type="match status" value="2"/>
</dbReference>
<dbReference type="InterPro" id="IPR012337">
    <property type="entry name" value="RNaseH-like_sf"/>
</dbReference>
<dbReference type="SMART" id="SM00490">
    <property type="entry name" value="HELICc"/>
    <property type="match status" value="1"/>
</dbReference>
<organism evidence="3 4">
    <name type="scientific">Stylophora pistillata</name>
    <name type="common">Smooth cauliflower coral</name>
    <dbReference type="NCBI Taxonomy" id="50429"/>
    <lineage>
        <taxon>Eukaryota</taxon>
        <taxon>Metazoa</taxon>
        <taxon>Cnidaria</taxon>
        <taxon>Anthozoa</taxon>
        <taxon>Hexacorallia</taxon>
        <taxon>Scleractinia</taxon>
        <taxon>Astrocoeniina</taxon>
        <taxon>Pocilloporidae</taxon>
        <taxon>Stylophora</taxon>
    </lineage>
</organism>
<dbReference type="Gene3D" id="1.10.340.70">
    <property type="match status" value="1"/>
</dbReference>
<dbReference type="PROSITE" id="PS51194">
    <property type="entry name" value="HELICASE_CTER"/>
    <property type="match status" value="1"/>
</dbReference>
<evidence type="ECO:0000313" key="4">
    <source>
        <dbReference type="Proteomes" id="UP000225706"/>
    </source>
</evidence>
<dbReference type="Pfam" id="PF00078">
    <property type="entry name" value="RVT_1"/>
    <property type="match status" value="1"/>
</dbReference>
<dbReference type="GO" id="GO:0003676">
    <property type="term" value="F:nucleic acid binding"/>
    <property type="evidence" value="ECO:0007669"/>
    <property type="project" value="InterPro"/>
</dbReference>
<evidence type="ECO:0000259" key="2">
    <source>
        <dbReference type="PROSITE" id="PS51194"/>
    </source>
</evidence>
<dbReference type="InterPro" id="IPR050951">
    <property type="entry name" value="Retrovirus_Pol_polyprotein"/>
</dbReference>
<feature type="domain" description="Integrase catalytic" evidence="1">
    <location>
        <begin position="743"/>
        <end position="908"/>
    </location>
</feature>
<accession>A0A2B4S4P2</accession>
<dbReference type="EMBL" id="LSMT01000205">
    <property type="protein sequence ID" value="PFX23528.1"/>
    <property type="molecule type" value="Genomic_DNA"/>
</dbReference>
<comment type="caution">
    <text evidence="3">The sequence shown here is derived from an EMBL/GenBank/DDBJ whole genome shotgun (WGS) entry which is preliminary data.</text>
</comment>
<dbReference type="InterPro" id="IPR043128">
    <property type="entry name" value="Rev_trsase/Diguanyl_cyclase"/>
</dbReference>
<dbReference type="FunFam" id="3.30.420.10:FF:000063">
    <property type="entry name" value="Retrovirus-related Pol polyprotein from transposon 297-like Protein"/>
    <property type="match status" value="1"/>
</dbReference>
<dbReference type="SUPFAM" id="SSF56672">
    <property type="entry name" value="DNA/RNA polymerases"/>
    <property type="match status" value="1"/>
</dbReference>
<dbReference type="FunFam" id="1.10.340.70:FF:000003">
    <property type="entry name" value="Protein CBG25708"/>
    <property type="match status" value="1"/>
</dbReference>
<dbReference type="AlphaFoldDB" id="A0A2B4S4P2"/>
<dbReference type="PANTHER" id="PTHR37984:SF7">
    <property type="entry name" value="INTEGRASE CATALYTIC DOMAIN-CONTAINING PROTEIN"/>
    <property type="match status" value="1"/>
</dbReference>
<dbReference type="Pfam" id="PF00665">
    <property type="entry name" value="rve"/>
    <property type="match status" value="1"/>
</dbReference>
<dbReference type="Proteomes" id="UP000225706">
    <property type="component" value="Unassembled WGS sequence"/>
</dbReference>
<sequence>MAYCNITKCKQSIKEAGNQRSGEIETRRLKIKSMLRQKGKVVSVVEQSLLTPDRSVQPRMLLLTSVERKDTRKGAARAKQDYHMMFGPHALQDNQHTMFHHIQTFHLKSINDTSSKHIKPLWLSTASGGPIYEVECEIDTGARCNVVPLYLHKSLSEDKSLTPTSIQIFGYGESPMANLGACTIAIHTGDRQRPQMATCQVTDTRGYLILGRETAQQVGYIAFPEVTPPSLTSTPQIHTSVNALRPDSSKVNKPTCEVLDDAVILNGKRHCLPLTKEYVLSEFRDIFKDPKDLNQSIKRNQYYTKTIDEVSDELHGGKYFTLVDAKSGYWTVELDNESLLLTTFITPWGKYKWLRLPFGLKVSADVFQERLNAVLKEVKGITGCIDDILTRGVDSKDHDVNLLQLLKTARMNGIKFNPKKLQFKTTRPLLREEMEWTWNSFHQDAFNAIKEELSRTPVLAYFDRKAEHVIQTDASMKGLGVVLLQEGKPVIYVSRTLTPAKERYSNIERELLGVVFAMERLDNYVYGEPVRVQTDHKPLETIWKKSIATASPRLQRLFLRLARYEIQIEYICGKDNSIADALSRVDPLSPKPMDSKQMDVIPVHHITSNVPATDNRPDRTRVATTADSALNQLRYYIFHGWPLQRQQLPERLQHYWNYREGLAVEDGLIFKAHRLVIPTSLRAEYLKDLHASHLGKEKTLLRARETVFWPGISDDVRNAVKLCDVCMKYKLAQQKEPLVPHDVPSLPWFKLGVDIFEYRSHHYLLVADYFSKFPVVKKLTNQTAGHVISLLKTIFAEYGIPATVYTDQGTQFVSQEFKQFAIQYRFEVQHSSPRYPQSNGFIEAMVKVVKGIMEKAEDSGSDPHLAMLIYRATPVRPADKELDCFNWLVDLVRNEKENTPFSIIFCHTVSDIVQIFSMLLMKLGKDAYIDGTLPHNKRCLLGIYYSASPESMKTRICDSFGSKEGHQRLVIASTSLSMGVDFPNVRYVIHFGPGHSLTDHLQQAGRAGRNTMSAYNIILYLGKHLSYCDPYVKDVIKKNYCIRKLLLSNFVEGSVSPVLPLHSCCSRCHAVCKCNNEKCAMPLFKFDKLNNSKQTLASTRIVSSDDRDCLRDALMEVKDTLGSKGNVTFDNTVAAIVLEVFHEIFEDIDNHDNLQELAEISSSMFNLGL</sequence>
<dbReference type="OrthoDB" id="5987011at2759"/>
<dbReference type="Gene3D" id="3.40.50.300">
    <property type="entry name" value="P-loop containing nucleotide triphosphate hydrolases"/>
    <property type="match status" value="1"/>
</dbReference>
<dbReference type="PANTHER" id="PTHR37984">
    <property type="entry name" value="PROTEIN CBG26694"/>
    <property type="match status" value="1"/>
</dbReference>
<dbReference type="GO" id="GO:0015074">
    <property type="term" value="P:DNA integration"/>
    <property type="evidence" value="ECO:0007669"/>
    <property type="project" value="InterPro"/>
</dbReference>
<dbReference type="InterPro" id="IPR000477">
    <property type="entry name" value="RT_dom"/>
</dbReference>
<keyword evidence="4" id="KW-1185">Reference proteome</keyword>
<dbReference type="PROSITE" id="PS50994">
    <property type="entry name" value="INTEGRASE"/>
    <property type="match status" value="1"/>
</dbReference>
<dbReference type="Pfam" id="PF17919">
    <property type="entry name" value="RT_RNaseH_2"/>
    <property type="match status" value="1"/>
</dbReference>
<dbReference type="InterPro" id="IPR027417">
    <property type="entry name" value="P-loop_NTPase"/>
</dbReference>
<dbReference type="CDD" id="cd09274">
    <property type="entry name" value="RNase_HI_RT_Ty3"/>
    <property type="match status" value="1"/>
</dbReference>
<dbReference type="SUPFAM" id="SSF53098">
    <property type="entry name" value="Ribonuclease H-like"/>
    <property type="match status" value="1"/>
</dbReference>
<gene>
    <name evidence="3" type="primary">pol</name>
    <name evidence="3" type="ORF">AWC38_SpisGene11930</name>
</gene>